<accession>A0A319DH58</accession>
<evidence type="ECO:0000313" key="3">
    <source>
        <dbReference type="Proteomes" id="UP000247810"/>
    </source>
</evidence>
<name>A0A319DH58_9EURO</name>
<dbReference type="VEuPathDB" id="FungiDB:BO71DRAFT_481784"/>
<keyword evidence="1" id="KW-0812">Transmembrane</keyword>
<dbReference type="PANTHER" id="PTHR42044:SF2">
    <property type="entry name" value="DUF676 DOMAIN-CONTAINING PROTEIN"/>
    <property type="match status" value="1"/>
</dbReference>
<dbReference type="Proteomes" id="UP000247810">
    <property type="component" value="Unassembled WGS sequence"/>
</dbReference>
<dbReference type="SUPFAM" id="SSF53474">
    <property type="entry name" value="alpha/beta-Hydrolases"/>
    <property type="match status" value="1"/>
</dbReference>
<organism evidence="2 3">
    <name type="scientific">Aspergillus ellipticus CBS 707.79</name>
    <dbReference type="NCBI Taxonomy" id="1448320"/>
    <lineage>
        <taxon>Eukaryota</taxon>
        <taxon>Fungi</taxon>
        <taxon>Dikarya</taxon>
        <taxon>Ascomycota</taxon>
        <taxon>Pezizomycotina</taxon>
        <taxon>Eurotiomycetes</taxon>
        <taxon>Eurotiomycetidae</taxon>
        <taxon>Eurotiales</taxon>
        <taxon>Aspergillaceae</taxon>
        <taxon>Aspergillus</taxon>
        <taxon>Aspergillus subgen. Circumdati</taxon>
    </lineage>
</organism>
<proteinExistence type="predicted"/>
<protein>
    <recommendedName>
        <fullName evidence="4">DUF676 domain-containing protein</fullName>
    </recommendedName>
</protein>
<dbReference type="InterPro" id="IPR029058">
    <property type="entry name" value="AB_hydrolase_fold"/>
</dbReference>
<feature type="transmembrane region" description="Helical" evidence="1">
    <location>
        <begin position="67"/>
        <end position="88"/>
    </location>
</feature>
<dbReference type="OrthoDB" id="202545at2759"/>
<keyword evidence="1" id="KW-1133">Transmembrane helix</keyword>
<keyword evidence="1" id="KW-0472">Membrane</keyword>
<dbReference type="PANTHER" id="PTHR42044">
    <property type="entry name" value="DUF676 DOMAIN-CONTAINING PROTEIN-RELATED"/>
    <property type="match status" value="1"/>
</dbReference>
<evidence type="ECO:0000256" key="1">
    <source>
        <dbReference type="SAM" id="Phobius"/>
    </source>
</evidence>
<keyword evidence="3" id="KW-1185">Reference proteome</keyword>
<reference evidence="2 3" key="1">
    <citation type="submission" date="2018-02" db="EMBL/GenBank/DDBJ databases">
        <title>The genomes of Aspergillus section Nigri reveals drivers in fungal speciation.</title>
        <authorList>
            <consortium name="DOE Joint Genome Institute"/>
            <person name="Vesth T.C."/>
            <person name="Nybo J."/>
            <person name="Theobald S."/>
            <person name="Brandl J."/>
            <person name="Frisvad J.C."/>
            <person name="Nielsen K.F."/>
            <person name="Lyhne E.K."/>
            <person name="Kogle M.E."/>
            <person name="Kuo A."/>
            <person name="Riley R."/>
            <person name="Clum A."/>
            <person name="Nolan M."/>
            <person name="Lipzen A."/>
            <person name="Salamov A."/>
            <person name="Henrissat B."/>
            <person name="Wiebenga A."/>
            <person name="De vries R.P."/>
            <person name="Grigoriev I.V."/>
            <person name="Mortensen U.H."/>
            <person name="Andersen M.R."/>
            <person name="Baker S.E."/>
        </authorList>
    </citation>
    <scope>NUCLEOTIDE SEQUENCE [LARGE SCALE GENOMIC DNA]</scope>
    <source>
        <strain evidence="2 3">CBS 707.79</strain>
    </source>
</reference>
<gene>
    <name evidence="2" type="ORF">BO71DRAFT_481784</name>
</gene>
<dbReference type="EMBL" id="KZ825834">
    <property type="protein sequence ID" value="PYH96669.1"/>
    <property type="molecule type" value="Genomic_DNA"/>
</dbReference>
<dbReference type="STRING" id="1448320.A0A319DH58"/>
<evidence type="ECO:0008006" key="4">
    <source>
        <dbReference type="Google" id="ProtNLM"/>
    </source>
</evidence>
<dbReference type="AlphaFoldDB" id="A0A319DH58"/>
<sequence>MPAPSSRVYGSVFGEEPEYHPKYTGSPTLLLLNDLDLFVRNIFYIPCIFLPPMPWPSGRLDELYPTAANIFDICLHCVLFVLHVYALYVAGTLAVNTLICGILNRGIPSDGLKSTEDVFSRAWARHEDEYWIFLNGICVGKHWLQSNIDRISRTFHRPVVGVHNPTSGVLFDIIQCLVQRALLFATDDIRQCYVLVKKALYRPDVKKVVLILHSQGGIEGGMILDWLLNEVPQDLIQQLEVYTFGCLANHFNNPYRDVDSYSADTHYAETGAVTGKIHNRVILHIEHYANKRDFASRFGVLNFEDQTPTDRRENRFMGKVFVNPASGHQLNQHYLDTMFPLDPANRFTREPEKDDFMNMDVVINEHDKLEERPATVFDAAEMLKADAGEVDGVMGRDPEKEAGIRVKMKKMSRLWLYRNGGSPVS</sequence>
<evidence type="ECO:0000313" key="2">
    <source>
        <dbReference type="EMBL" id="PYH96669.1"/>
    </source>
</evidence>